<sequence length="143" mass="16667">MKVEFQVLQTSEQKVLLDSIIDYVLDNYKNSTFAILAPAGIAKELDERLWQEGEESFIPHHCAISAKEYNQYKNIPILITDNLFITSGFDVLINIMDVAVDPQRIKIKELKEFVYQQEQALLASRKKYMYYKNSNLEINTIKE</sequence>
<dbReference type="SUPFAM" id="SSF102400">
    <property type="entry name" value="DNA polymerase III chi subunit"/>
    <property type="match status" value="1"/>
</dbReference>
<dbReference type="STRING" id="573570.F7310_01105"/>
<protein>
    <submittedName>
        <fullName evidence="1">DNA polymerase III subunit chi</fullName>
    </submittedName>
</protein>
<dbReference type="Pfam" id="PF04364">
    <property type="entry name" value="DNA_pol3_chi"/>
    <property type="match status" value="1"/>
</dbReference>
<gene>
    <name evidence="1" type="ORF">F7310_01105</name>
</gene>
<evidence type="ECO:0000313" key="1">
    <source>
        <dbReference type="EMBL" id="API86039.1"/>
    </source>
</evidence>
<dbReference type="GO" id="GO:0006260">
    <property type="term" value="P:DNA replication"/>
    <property type="evidence" value="ECO:0007669"/>
    <property type="project" value="InterPro"/>
</dbReference>
<dbReference type="InterPro" id="IPR036768">
    <property type="entry name" value="PolIII_chi_sf"/>
</dbReference>
<dbReference type="GO" id="GO:0003887">
    <property type="term" value="F:DNA-directed DNA polymerase activity"/>
    <property type="evidence" value="ECO:0007669"/>
    <property type="project" value="InterPro"/>
</dbReference>
<organism evidence="1 2">
    <name type="scientific">Francisella uliginis</name>
    <dbReference type="NCBI Taxonomy" id="573570"/>
    <lineage>
        <taxon>Bacteria</taxon>
        <taxon>Pseudomonadati</taxon>
        <taxon>Pseudomonadota</taxon>
        <taxon>Gammaproteobacteria</taxon>
        <taxon>Thiotrichales</taxon>
        <taxon>Francisellaceae</taxon>
        <taxon>Francisella</taxon>
    </lineage>
</organism>
<dbReference type="Proteomes" id="UP000184222">
    <property type="component" value="Chromosome"/>
</dbReference>
<dbReference type="GO" id="GO:0003677">
    <property type="term" value="F:DNA binding"/>
    <property type="evidence" value="ECO:0007669"/>
    <property type="project" value="InterPro"/>
</dbReference>
<dbReference type="InterPro" id="IPR007459">
    <property type="entry name" value="DNA_pol3_chi"/>
</dbReference>
<name>A0A1L4BQC0_9GAMM</name>
<dbReference type="KEGG" id="frx:F7310_01105"/>
<accession>A0A1L4BQC0</accession>
<proteinExistence type="predicted"/>
<dbReference type="EMBL" id="CP016796">
    <property type="protein sequence ID" value="API86039.1"/>
    <property type="molecule type" value="Genomic_DNA"/>
</dbReference>
<dbReference type="RefSeq" id="WP_072711239.1">
    <property type="nucleotide sequence ID" value="NZ_CP016796.1"/>
</dbReference>
<dbReference type="OrthoDB" id="9795973at2"/>
<evidence type="ECO:0000313" key="2">
    <source>
        <dbReference type="Proteomes" id="UP000184222"/>
    </source>
</evidence>
<dbReference type="AlphaFoldDB" id="A0A1L4BQC0"/>
<keyword evidence="2" id="KW-1185">Reference proteome</keyword>
<dbReference type="Gene3D" id="3.40.50.10110">
    <property type="entry name" value="DNA polymerase III subunit chi"/>
    <property type="match status" value="1"/>
</dbReference>
<reference evidence="1 2" key="1">
    <citation type="journal article" date="2016" name="Appl. Environ. Microbiol.">
        <title>Whole genome relationships among Francisella bacteria of diverse origin define new species and provide specific regions for detection.</title>
        <authorList>
            <person name="Challacombe J.F."/>
            <person name="Petersen J.M."/>
            <person name="Gallegos-Graves V."/>
            <person name="Hodge D."/>
            <person name="Pillai S."/>
            <person name="Kuske C.R."/>
        </authorList>
    </citation>
    <scope>NUCLEOTIDE SEQUENCE [LARGE SCALE GENOMIC DNA]</scope>
    <source>
        <strain evidence="2">TX07-7310</strain>
    </source>
</reference>